<accession>A0AAE8N7S7</accession>
<feature type="compositionally biased region" description="Pro residues" evidence="1">
    <location>
        <begin position="303"/>
        <end position="312"/>
    </location>
</feature>
<evidence type="ECO:0000313" key="3">
    <source>
        <dbReference type="Proteomes" id="UP001187682"/>
    </source>
</evidence>
<evidence type="ECO:0000313" key="2">
    <source>
        <dbReference type="EMBL" id="SPO07299.1"/>
    </source>
</evidence>
<sequence length="414" mass="44482">MPGFLDDLAFAFVATPAQRKQIRKTRTARKKARGGSVCSVYSEDYSSGAKRNSTVLDDNVSYGSRDGADSHGSYARKDMATGSTCPGYVSGSDWDDVTARRTCTKHCLEGSGGWKPPYHNRGGQGDPSLTLSGMETAVSGKPYHEPIERAVEKGAGGSTVGESEGSTARHYWERVGFQTPVAADGAEDKRDREVESEGSMARYFWERKGFCAERKKGNGKGEAEKEVKKGKGEKLERGGGSDLVGKTKGDHGAPSGLFQGKGRDKYSDSRSRLCKKSPNTRRGPPSREPPVPAPSRGGTHNPTPNPPPPPGPLTVMNLGQHTRAMGGRKNYREKGATWDAGTGRPGDIVDPNRAEAQEASLWGGESATVVADDSLSVRIMPGGRRPGVEVLVDQGCNMGRSRPWLDELDSRTRI</sequence>
<proteinExistence type="predicted"/>
<comment type="caution">
    <text evidence="2">The sequence shown here is derived from an EMBL/GenBank/DDBJ whole genome shotgun (WGS) entry which is preliminary data.</text>
</comment>
<keyword evidence="3" id="KW-1185">Reference proteome</keyword>
<feature type="compositionally biased region" description="Basic and acidic residues" evidence="1">
    <location>
        <begin position="261"/>
        <end position="271"/>
    </location>
</feature>
<organism evidence="2 3">
    <name type="scientific">Cephalotrichum gorgonifer</name>
    <dbReference type="NCBI Taxonomy" id="2041049"/>
    <lineage>
        <taxon>Eukaryota</taxon>
        <taxon>Fungi</taxon>
        <taxon>Dikarya</taxon>
        <taxon>Ascomycota</taxon>
        <taxon>Pezizomycotina</taxon>
        <taxon>Sordariomycetes</taxon>
        <taxon>Hypocreomycetidae</taxon>
        <taxon>Microascales</taxon>
        <taxon>Microascaceae</taxon>
        <taxon>Cephalotrichum</taxon>
    </lineage>
</organism>
<dbReference type="AlphaFoldDB" id="A0AAE8N7S7"/>
<reference evidence="2" key="1">
    <citation type="submission" date="2018-03" db="EMBL/GenBank/DDBJ databases">
        <authorList>
            <person name="Guldener U."/>
        </authorList>
    </citation>
    <scope>NUCLEOTIDE SEQUENCE</scope>
</reference>
<name>A0AAE8N7S7_9PEZI</name>
<dbReference type="EMBL" id="ONZQ02000019">
    <property type="protein sequence ID" value="SPO07299.1"/>
    <property type="molecule type" value="Genomic_DNA"/>
</dbReference>
<feature type="compositionally biased region" description="Basic and acidic residues" evidence="1">
    <location>
        <begin position="215"/>
        <end position="251"/>
    </location>
</feature>
<dbReference type="Proteomes" id="UP001187682">
    <property type="component" value="Unassembled WGS sequence"/>
</dbReference>
<gene>
    <name evidence="2" type="ORF">DNG_09993</name>
</gene>
<feature type="region of interest" description="Disordered" evidence="1">
    <location>
        <begin position="215"/>
        <end position="350"/>
    </location>
</feature>
<evidence type="ECO:0000256" key="1">
    <source>
        <dbReference type="SAM" id="MobiDB-lite"/>
    </source>
</evidence>
<protein>
    <submittedName>
        <fullName evidence="2">Uncharacterized protein</fullName>
    </submittedName>
</protein>